<evidence type="ECO:0000313" key="6">
    <source>
        <dbReference type="Proteomes" id="UP000471120"/>
    </source>
</evidence>
<dbReference type="Pfam" id="PF13380">
    <property type="entry name" value="CoA_binding_2"/>
    <property type="match status" value="1"/>
</dbReference>
<evidence type="ECO:0000259" key="4">
    <source>
        <dbReference type="SMART" id="SM00881"/>
    </source>
</evidence>
<evidence type="ECO:0000256" key="1">
    <source>
        <dbReference type="ARBA" id="ARBA00022598"/>
    </source>
</evidence>
<dbReference type="PANTHER" id="PTHR43334">
    <property type="entry name" value="ACETATE--COA LIGASE [ADP-FORMING]"/>
    <property type="match status" value="1"/>
</dbReference>
<dbReference type="InterPro" id="IPR016102">
    <property type="entry name" value="Succinyl-CoA_synth-like"/>
</dbReference>
<gene>
    <name evidence="5" type="ORF">DW322_05825</name>
</gene>
<protein>
    <recommendedName>
        <fullName evidence="4">CoA-binding domain-containing protein</fullName>
    </recommendedName>
</protein>
<dbReference type="InterPro" id="IPR051538">
    <property type="entry name" value="Acyl-CoA_Synth/Transferase"/>
</dbReference>
<dbReference type="Proteomes" id="UP000471120">
    <property type="component" value="Unassembled WGS sequence"/>
</dbReference>
<dbReference type="SUPFAM" id="SSF51735">
    <property type="entry name" value="NAD(P)-binding Rossmann-fold domains"/>
    <property type="match status" value="1"/>
</dbReference>
<name>A0A6P2CAP5_9NOCA</name>
<feature type="domain" description="CoA-binding" evidence="4">
    <location>
        <begin position="31"/>
        <end position="124"/>
    </location>
</feature>
<dbReference type="InterPro" id="IPR032875">
    <property type="entry name" value="Succ_CoA_lig_flav_dom"/>
</dbReference>
<dbReference type="GO" id="GO:0016874">
    <property type="term" value="F:ligase activity"/>
    <property type="evidence" value="ECO:0007669"/>
    <property type="project" value="UniProtKB-KW"/>
</dbReference>
<proteinExistence type="predicted"/>
<dbReference type="Pfam" id="PF13607">
    <property type="entry name" value="Succ_CoA_lig"/>
    <property type="match status" value="1"/>
</dbReference>
<reference evidence="5 6" key="1">
    <citation type="submission" date="2018-07" db="EMBL/GenBank/DDBJ databases">
        <title>Genome sequence of Rhodococcus rhodnii ATCC 35071 from Rhodnius prolixus.</title>
        <authorList>
            <person name="Patel V."/>
            <person name="Vogel K.J."/>
        </authorList>
    </citation>
    <scope>NUCLEOTIDE SEQUENCE [LARGE SCALE GENOMIC DNA]</scope>
    <source>
        <strain evidence="5 6">ATCC 35071</strain>
    </source>
</reference>
<dbReference type="Gene3D" id="3.40.50.720">
    <property type="entry name" value="NAD(P)-binding Rossmann-like Domain"/>
    <property type="match status" value="1"/>
</dbReference>
<evidence type="ECO:0000313" key="5">
    <source>
        <dbReference type="EMBL" id="TXG89819.1"/>
    </source>
</evidence>
<dbReference type="InterPro" id="IPR003781">
    <property type="entry name" value="CoA-bd"/>
</dbReference>
<dbReference type="SUPFAM" id="SSF52210">
    <property type="entry name" value="Succinyl-CoA synthetase domains"/>
    <property type="match status" value="2"/>
</dbReference>
<dbReference type="AlphaFoldDB" id="A0A6P2CAP5"/>
<dbReference type="Gene3D" id="3.40.50.261">
    <property type="entry name" value="Succinyl-CoA synthetase domains"/>
    <property type="match status" value="2"/>
</dbReference>
<sequence>MDGPMRRMAEGGFVTHTIERDVFSHQDLDGLINPQVIAVVGASATPGGFGQRTMENLRHFTGRVYGVNPRYDAVEGRPCFPSLDELPEVPDCVIVCVAKPLVLRTLEDAARVGARGAVVYASGFSETGSDGGVVDQEAIAELSQRTGLRVAGPNCVGLTNVASGGAMNFMTDAGAVIEGAAGDIAIVSQSGALGYTVLQGVQRGIGFSHYLASGNSADVDVCDFIAYLAEEPTAKVIICLMEGVKSGARFLQAAQRAEAAGKPLIVYKAGNGEKSGLAAMSHTGTLAGTTAAYAAACERAGAVWVDNLESLTEVASFFAKNPGGPIAPGVGIMSTSGGAGVINADKAEYHDLDLSPLDPSTSRALSEVVPAFGRSATQRT</sequence>
<comment type="caution">
    <text evidence="5">The sequence shown here is derived from an EMBL/GenBank/DDBJ whole genome shotgun (WGS) entry which is preliminary data.</text>
</comment>
<dbReference type="SMART" id="SM00881">
    <property type="entry name" value="CoA_binding"/>
    <property type="match status" value="1"/>
</dbReference>
<evidence type="ECO:0000256" key="3">
    <source>
        <dbReference type="ARBA" id="ARBA00022840"/>
    </source>
</evidence>
<keyword evidence="3" id="KW-0067">ATP-binding</keyword>
<dbReference type="EMBL" id="QRCM01000001">
    <property type="protein sequence ID" value="TXG89819.1"/>
    <property type="molecule type" value="Genomic_DNA"/>
</dbReference>
<organism evidence="5 6">
    <name type="scientific">Rhodococcus rhodnii</name>
    <dbReference type="NCBI Taxonomy" id="38312"/>
    <lineage>
        <taxon>Bacteria</taxon>
        <taxon>Bacillati</taxon>
        <taxon>Actinomycetota</taxon>
        <taxon>Actinomycetes</taxon>
        <taxon>Mycobacteriales</taxon>
        <taxon>Nocardiaceae</taxon>
        <taxon>Rhodococcus</taxon>
    </lineage>
</organism>
<evidence type="ECO:0000256" key="2">
    <source>
        <dbReference type="ARBA" id="ARBA00022741"/>
    </source>
</evidence>
<keyword evidence="2" id="KW-0547">Nucleotide-binding</keyword>
<keyword evidence="1" id="KW-0436">Ligase</keyword>
<accession>A0A6P2CAP5</accession>
<dbReference type="PANTHER" id="PTHR43334:SF1">
    <property type="entry name" value="3-HYDROXYPROPIONATE--COA LIGASE [ADP-FORMING]"/>
    <property type="match status" value="1"/>
</dbReference>
<dbReference type="InterPro" id="IPR036291">
    <property type="entry name" value="NAD(P)-bd_dom_sf"/>
</dbReference>
<dbReference type="GO" id="GO:0005524">
    <property type="term" value="F:ATP binding"/>
    <property type="evidence" value="ECO:0007669"/>
    <property type="project" value="UniProtKB-KW"/>
</dbReference>